<feature type="compositionally biased region" description="Acidic residues" evidence="1">
    <location>
        <begin position="127"/>
        <end position="138"/>
    </location>
</feature>
<protein>
    <submittedName>
        <fullName evidence="2">Uncharacterized protein</fullName>
    </submittedName>
</protein>
<proteinExistence type="predicted"/>
<gene>
    <name evidence="2" type="ORF">GUJ93_ZPchr0006g43835</name>
</gene>
<name>A0A8J5SEH0_ZIZPA</name>
<dbReference type="EMBL" id="JAAALK010000283">
    <property type="protein sequence ID" value="KAG8073475.1"/>
    <property type="molecule type" value="Genomic_DNA"/>
</dbReference>
<feature type="compositionally biased region" description="Acidic residues" evidence="1">
    <location>
        <begin position="145"/>
        <end position="169"/>
    </location>
</feature>
<accession>A0A8J5SEH0</accession>
<dbReference type="Proteomes" id="UP000729402">
    <property type="component" value="Unassembled WGS sequence"/>
</dbReference>
<keyword evidence="3" id="KW-1185">Reference proteome</keyword>
<comment type="caution">
    <text evidence="2">The sequence shown here is derived from an EMBL/GenBank/DDBJ whole genome shotgun (WGS) entry which is preliminary data.</text>
</comment>
<evidence type="ECO:0000313" key="2">
    <source>
        <dbReference type="EMBL" id="KAG8073475.1"/>
    </source>
</evidence>
<feature type="compositionally biased region" description="Polar residues" evidence="1">
    <location>
        <begin position="112"/>
        <end position="123"/>
    </location>
</feature>
<feature type="region of interest" description="Disordered" evidence="1">
    <location>
        <begin position="1"/>
        <end position="50"/>
    </location>
</feature>
<sequence length="169" mass="19154">MPADAITRTRQSAFDSTRRSYMFTVTSSPEPSPAQPRRSPPITCHIPPQPSLRISARKLPRSFPRALGYFSKLRPTFPNFPGAPKRRISAASVIHRLASPVGFHPHRKRPISVSNRRSPSTPGQGIETEDPQGVEFEDQEHPCEQEYEGVEGEDYVFEEEVEEEEIRED</sequence>
<reference evidence="2" key="1">
    <citation type="journal article" date="2021" name="bioRxiv">
        <title>Whole Genome Assembly and Annotation of Northern Wild Rice, Zizania palustris L., Supports a Whole Genome Duplication in the Zizania Genus.</title>
        <authorList>
            <person name="Haas M."/>
            <person name="Kono T."/>
            <person name="Macchietto M."/>
            <person name="Millas R."/>
            <person name="McGilp L."/>
            <person name="Shao M."/>
            <person name="Duquette J."/>
            <person name="Hirsch C.N."/>
            <person name="Kimball J."/>
        </authorList>
    </citation>
    <scope>NUCLEOTIDE SEQUENCE</scope>
    <source>
        <tissue evidence="2">Fresh leaf tissue</tissue>
    </source>
</reference>
<dbReference type="AlphaFoldDB" id="A0A8J5SEH0"/>
<feature type="region of interest" description="Disordered" evidence="1">
    <location>
        <begin position="101"/>
        <end position="169"/>
    </location>
</feature>
<evidence type="ECO:0000256" key="1">
    <source>
        <dbReference type="SAM" id="MobiDB-lite"/>
    </source>
</evidence>
<evidence type="ECO:0000313" key="3">
    <source>
        <dbReference type="Proteomes" id="UP000729402"/>
    </source>
</evidence>
<organism evidence="2 3">
    <name type="scientific">Zizania palustris</name>
    <name type="common">Northern wild rice</name>
    <dbReference type="NCBI Taxonomy" id="103762"/>
    <lineage>
        <taxon>Eukaryota</taxon>
        <taxon>Viridiplantae</taxon>
        <taxon>Streptophyta</taxon>
        <taxon>Embryophyta</taxon>
        <taxon>Tracheophyta</taxon>
        <taxon>Spermatophyta</taxon>
        <taxon>Magnoliopsida</taxon>
        <taxon>Liliopsida</taxon>
        <taxon>Poales</taxon>
        <taxon>Poaceae</taxon>
        <taxon>BOP clade</taxon>
        <taxon>Oryzoideae</taxon>
        <taxon>Oryzeae</taxon>
        <taxon>Zizaniinae</taxon>
        <taxon>Zizania</taxon>
    </lineage>
</organism>
<reference evidence="2" key="2">
    <citation type="submission" date="2021-02" db="EMBL/GenBank/DDBJ databases">
        <authorList>
            <person name="Kimball J.A."/>
            <person name="Haas M.W."/>
            <person name="Macchietto M."/>
            <person name="Kono T."/>
            <person name="Duquette J."/>
            <person name="Shao M."/>
        </authorList>
    </citation>
    <scope>NUCLEOTIDE SEQUENCE</scope>
    <source>
        <tissue evidence="2">Fresh leaf tissue</tissue>
    </source>
</reference>